<dbReference type="PANTHER" id="PTHR33390:SF1">
    <property type="entry name" value="STRESS UP-REGULATED NOD 19 PROTEIN"/>
    <property type="match status" value="1"/>
</dbReference>
<name>A0A024G1F4_9STRA</name>
<evidence type="ECO:0000313" key="4">
    <source>
        <dbReference type="Proteomes" id="UP000053237"/>
    </source>
</evidence>
<dbReference type="InParanoid" id="A0A024G1F4"/>
<proteinExistence type="predicted"/>
<gene>
    <name evidence="3" type="ORF">BN9_013830</name>
</gene>
<feature type="chain" id="PRO_5001529224" evidence="2">
    <location>
        <begin position="24"/>
        <end position="480"/>
    </location>
</feature>
<evidence type="ECO:0000256" key="1">
    <source>
        <dbReference type="SAM" id="Phobius"/>
    </source>
</evidence>
<dbReference type="Proteomes" id="UP000053237">
    <property type="component" value="Unassembled WGS sequence"/>
</dbReference>
<feature type="signal peptide" evidence="2">
    <location>
        <begin position="1"/>
        <end position="23"/>
    </location>
</feature>
<reference evidence="3 4" key="1">
    <citation type="submission" date="2012-05" db="EMBL/GenBank/DDBJ databases">
        <title>Recombination and specialization in a pathogen metapopulation.</title>
        <authorList>
            <person name="Gardiner A."/>
            <person name="Kemen E."/>
            <person name="Schultz-Larsen T."/>
            <person name="MacLean D."/>
            <person name="Van Oosterhout C."/>
            <person name="Jones J.D.G."/>
        </authorList>
    </citation>
    <scope>NUCLEOTIDE SEQUENCE [LARGE SCALE GENOMIC DNA]</scope>
    <source>
        <strain evidence="3 4">Ac Nc2</strain>
    </source>
</reference>
<keyword evidence="1" id="KW-0472">Membrane</keyword>
<keyword evidence="2" id="KW-0732">Signal</keyword>
<dbReference type="EMBL" id="CAIX01000010">
    <property type="protein sequence ID" value="CCI40599.1"/>
    <property type="molecule type" value="Genomic_DNA"/>
</dbReference>
<keyword evidence="1" id="KW-1133">Transmembrane helix</keyword>
<sequence>MRPQKSLLLASISFAGIVGWVSGKEVPAMKRFSALSPSIELKMGEVANRFEKVPIPKGPIAIYQFKAEVVELMQNNGKQETRPVPVSEAYLHHYVIGSAYAFRTNKNESKGAKVSGKGFRFGAGTESRETPQNYPFPYASVTLPDEDEWIVNVHVINTRNMSAFRAHQCLECPCTSEDTIRNGHINGMIFPNHTCNAQLMEERNAACSINTYSGGLRCCEDGEFCLERKQLAEMDTAHVKSVFYLRYTILYGEVISGTRPVLRATCCDATGDLEIKGNIEYNIPVCDPEFHPGCVHSLSTRQHIDTSHNKESSQKNETYADRKLEIVSMIGHQHRGGMGIFVYDDQSGELLCSSIPHYGHGNEANDELGYVVSMSTCEFNPPIRRLASDVLRIVALYNNTKAHTGAMSLVFVGMSELGVFKGFDKALSDALISDGSVSSRSTFVVIFCYGVVPALLAVVTIGVLWKLSVRRSYNRLLSPK</sequence>
<keyword evidence="1" id="KW-0812">Transmembrane</keyword>
<organism evidence="3 4">
    <name type="scientific">Albugo candida</name>
    <dbReference type="NCBI Taxonomy" id="65357"/>
    <lineage>
        <taxon>Eukaryota</taxon>
        <taxon>Sar</taxon>
        <taxon>Stramenopiles</taxon>
        <taxon>Oomycota</taxon>
        <taxon>Peronosporomycetes</taxon>
        <taxon>Albuginales</taxon>
        <taxon>Albuginaceae</taxon>
        <taxon>Albugo</taxon>
    </lineage>
</organism>
<dbReference type="PANTHER" id="PTHR33390">
    <property type="entry name" value="STRESS UP-REGULATED NOD 19 PROTEIN"/>
    <property type="match status" value="1"/>
</dbReference>
<dbReference type="Pfam" id="PF07712">
    <property type="entry name" value="SURNod19"/>
    <property type="match status" value="1"/>
</dbReference>
<comment type="caution">
    <text evidence="3">The sequence shown here is derived from an EMBL/GenBank/DDBJ whole genome shotgun (WGS) entry which is preliminary data.</text>
</comment>
<feature type="transmembrane region" description="Helical" evidence="1">
    <location>
        <begin position="443"/>
        <end position="465"/>
    </location>
</feature>
<dbReference type="STRING" id="65357.A0A024G1F4"/>
<accession>A0A024G1F4</accession>
<evidence type="ECO:0000256" key="2">
    <source>
        <dbReference type="SAM" id="SignalP"/>
    </source>
</evidence>
<dbReference type="OrthoDB" id="1923469at2759"/>
<dbReference type="AlphaFoldDB" id="A0A024G1F4"/>
<evidence type="ECO:0000313" key="3">
    <source>
        <dbReference type="EMBL" id="CCI40599.1"/>
    </source>
</evidence>
<dbReference type="InterPro" id="IPR011692">
    <property type="entry name" value="Stress_up-reg_Nod19"/>
</dbReference>
<protein>
    <submittedName>
        <fullName evidence="3">Uncharacterized protein</fullName>
    </submittedName>
</protein>
<keyword evidence="4" id="KW-1185">Reference proteome</keyword>